<dbReference type="Proteomes" id="UP000198752">
    <property type="component" value="Unassembled WGS sequence"/>
</dbReference>
<dbReference type="InterPro" id="IPR004090">
    <property type="entry name" value="Chemotax_Me-accpt_rcpt"/>
</dbReference>
<dbReference type="Gene3D" id="3.30.450.20">
    <property type="entry name" value="PAS domain"/>
    <property type="match status" value="1"/>
</dbReference>
<dbReference type="GO" id="GO:0007165">
    <property type="term" value="P:signal transduction"/>
    <property type="evidence" value="ECO:0007669"/>
    <property type="project" value="UniProtKB-KW"/>
</dbReference>
<accession>A0A1I2S3X6</accession>
<keyword evidence="7" id="KW-1185">Reference proteome</keyword>
<dbReference type="GO" id="GO:0004888">
    <property type="term" value="F:transmembrane signaling receptor activity"/>
    <property type="evidence" value="ECO:0007669"/>
    <property type="project" value="InterPro"/>
</dbReference>
<keyword evidence="1 3" id="KW-0807">Transducer</keyword>
<evidence type="ECO:0000256" key="1">
    <source>
        <dbReference type="ARBA" id="ARBA00023224"/>
    </source>
</evidence>
<organism evidence="6 7">
    <name type="scientific">Sporolactobacillus nakayamae</name>
    <dbReference type="NCBI Taxonomy" id="269670"/>
    <lineage>
        <taxon>Bacteria</taxon>
        <taxon>Bacillati</taxon>
        <taxon>Bacillota</taxon>
        <taxon>Bacilli</taxon>
        <taxon>Bacillales</taxon>
        <taxon>Sporolactobacillaceae</taxon>
        <taxon>Sporolactobacillus</taxon>
    </lineage>
</organism>
<comment type="similarity">
    <text evidence="2">Belongs to the methyl-accepting chemotaxis (MCP) protein family.</text>
</comment>
<dbReference type="InterPro" id="IPR029151">
    <property type="entry name" value="Sensor-like_sf"/>
</dbReference>
<dbReference type="EMBL" id="FOOY01000010">
    <property type="protein sequence ID" value="SFG44766.1"/>
    <property type="molecule type" value="Genomic_DNA"/>
</dbReference>
<dbReference type="Pfam" id="PF22673">
    <property type="entry name" value="MCP-like_PDC_1"/>
    <property type="match status" value="1"/>
</dbReference>
<dbReference type="PROSITE" id="PS50111">
    <property type="entry name" value="CHEMOTAXIS_TRANSDUC_2"/>
    <property type="match status" value="1"/>
</dbReference>
<reference evidence="7" key="1">
    <citation type="submission" date="2016-10" db="EMBL/GenBank/DDBJ databases">
        <authorList>
            <person name="Varghese N."/>
            <person name="Submissions S."/>
        </authorList>
    </citation>
    <scope>NUCLEOTIDE SEQUENCE [LARGE SCALE GENOMIC DNA]</scope>
    <source>
        <strain evidence="7">ATCC 700379</strain>
    </source>
</reference>
<dbReference type="CDD" id="cd18773">
    <property type="entry name" value="PDC1_HK_sensor"/>
    <property type="match status" value="1"/>
</dbReference>
<dbReference type="STRING" id="269670.SAMN02982927_01766"/>
<evidence type="ECO:0000256" key="4">
    <source>
        <dbReference type="SAM" id="MobiDB-lite"/>
    </source>
</evidence>
<evidence type="ECO:0000256" key="3">
    <source>
        <dbReference type="PROSITE-ProRule" id="PRU00284"/>
    </source>
</evidence>
<feature type="region of interest" description="Disordered" evidence="4">
    <location>
        <begin position="1"/>
        <end position="20"/>
    </location>
</feature>
<proteinExistence type="inferred from homology"/>
<protein>
    <submittedName>
        <fullName evidence="6">Methyl-accepting chemotaxis sensory transducer with Cache sensor</fullName>
    </submittedName>
</protein>
<dbReference type="PANTHER" id="PTHR32089">
    <property type="entry name" value="METHYL-ACCEPTING CHEMOTAXIS PROTEIN MCPB"/>
    <property type="match status" value="1"/>
</dbReference>
<dbReference type="PRINTS" id="PR00260">
    <property type="entry name" value="CHEMTRNSDUCR"/>
</dbReference>
<evidence type="ECO:0000256" key="2">
    <source>
        <dbReference type="ARBA" id="ARBA00029447"/>
    </source>
</evidence>
<evidence type="ECO:0000313" key="6">
    <source>
        <dbReference type="EMBL" id="SFG44766.1"/>
    </source>
</evidence>
<dbReference type="SMART" id="SM00283">
    <property type="entry name" value="MA"/>
    <property type="match status" value="1"/>
</dbReference>
<dbReference type="Pfam" id="PF00015">
    <property type="entry name" value="MCPsignal"/>
    <property type="match status" value="1"/>
</dbReference>
<dbReference type="GO" id="GO:0006935">
    <property type="term" value="P:chemotaxis"/>
    <property type="evidence" value="ECO:0007669"/>
    <property type="project" value="InterPro"/>
</dbReference>
<evidence type="ECO:0000313" key="7">
    <source>
        <dbReference type="Proteomes" id="UP000198752"/>
    </source>
</evidence>
<evidence type="ECO:0000259" key="5">
    <source>
        <dbReference type="PROSITE" id="PS50111"/>
    </source>
</evidence>
<dbReference type="SUPFAM" id="SSF58104">
    <property type="entry name" value="Methyl-accepting chemotaxis protein (MCP) signaling domain"/>
    <property type="match status" value="1"/>
</dbReference>
<dbReference type="RefSeq" id="WP_093672080.1">
    <property type="nucleotide sequence ID" value="NZ_FOOY01000010.1"/>
</dbReference>
<dbReference type="SUPFAM" id="SSF103190">
    <property type="entry name" value="Sensory domain-like"/>
    <property type="match status" value="1"/>
</dbReference>
<gene>
    <name evidence="6" type="ORF">SAMN02982927_01766</name>
</gene>
<dbReference type="Gene3D" id="1.10.287.950">
    <property type="entry name" value="Methyl-accepting chemotaxis protein"/>
    <property type="match status" value="1"/>
</dbReference>
<dbReference type="PANTHER" id="PTHR32089:SF112">
    <property type="entry name" value="LYSOZYME-LIKE PROTEIN-RELATED"/>
    <property type="match status" value="1"/>
</dbReference>
<name>A0A1I2S3X6_9BACL</name>
<dbReference type="GO" id="GO:0016020">
    <property type="term" value="C:membrane"/>
    <property type="evidence" value="ECO:0007669"/>
    <property type="project" value="InterPro"/>
</dbReference>
<sequence length="456" mass="50147">MIRLKKRSPHQAADFEKTSSDSTSIGRIQVASDQLKGIVEQLKHAAEALSKSSISSQSSVSEFKLHTTRTAEDTAQVNEQVQVIQQSAKKILSIVTSVQNDSQESYHDLISSLEAIHDLEKTMNTILNGHRQLINQMNELVAHSKKIDQVFQFIGSISEETNILSLNAAIEAARAGEAGKGFSVVATEIRKLSGETQQAVSETKQTTQLIQSEIKKSTERVNLETAEIDNGSERLKNIITHLDAFKKKLETITLGSKESAASVGAQTNSISAVSDLLNQISAMTQSNQALAETVDRDVANQFQSIDQMLALNKRLIDTSNELQDSIHQDQRMTIHVNTELVDHIKGEIHQFCENHPLVPLEPIRHKTILSALRQKYHELEAVWSNTPDGAFVYSDPEAALANAGARPWFLEAMKGTTYVSEPYYSAITKQPCVTLSFPISQDGSVIGVFGADLTVT</sequence>
<dbReference type="OrthoDB" id="9816519at2"/>
<dbReference type="InterPro" id="IPR004089">
    <property type="entry name" value="MCPsignal_dom"/>
</dbReference>
<feature type="domain" description="Methyl-accepting transducer" evidence="5">
    <location>
        <begin position="45"/>
        <end position="302"/>
    </location>
</feature>
<dbReference type="AlphaFoldDB" id="A0A1I2S3X6"/>